<gene>
    <name evidence="1" type="ORF">L596_011350</name>
</gene>
<sequence length="84" mass="9669">MHMTQNNCPQSCPHFRQPTQTVRVSSLFENMIKSYLARFLGSFLLGSFLSGSFSRDLLSRDLFSRDLFSHNPADRFMSISIHPL</sequence>
<dbReference type="Proteomes" id="UP000298663">
    <property type="component" value="Unassembled WGS sequence"/>
</dbReference>
<reference evidence="1 2" key="2">
    <citation type="journal article" date="2019" name="G3 (Bethesda)">
        <title>Hybrid Assembly of the Genome of the Entomopathogenic Nematode Steinernema carpocapsae Identifies the X-Chromosome.</title>
        <authorList>
            <person name="Serra L."/>
            <person name="Macchietto M."/>
            <person name="Macias-Munoz A."/>
            <person name="McGill C.J."/>
            <person name="Rodriguez I.M."/>
            <person name="Rodriguez B."/>
            <person name="Murad R."/>
            <person name="Mortazavi A."/>
        </authorList>
    </citation>
    <scope>NUCLEOTIDE SEQUENCE [LARGE SCALE GENOMIC DNA]</scope>
    <source>
        <strain evidence="1 2">ALL</strain>
    </source>
</reference>
<accession>A0A4U5NTL3</accession>
<dbReference type="EMBL" id="AZBU02000003">
    <property type="protein sequence ID" value="TKR86839.1"/>
    <property type="molecule type" value="Genomic_DNA"/>
</dbReference>
<keyword evidence="2" id="KW-1185">Reference proteome</keyword>
<proteinExistence type="predicted"/>
<evidence type="ECO:0000313" key="2">
    <source>
        <dbReference type="Proteomes" id="UP000298663"/>
    </source>
</evidence>
<dbReference type="AlphaFoldDB" id="A0A4U5NTL3"/>
<organism evidence="1 2">
    <name type="scientific">Steinernema carpocapsae</name>
    <name type="common">Entomopathogenic nematode</name>
    <dbReference type="NCBI Taxonomy" id="34508"/>
    <lineage>
        <taxon>Eukaryota</taxon>
        <taxon>Metazoa</taxon>
        <taxon>Ecdysozoa</taxon>
        <taxon>Nematoda</taxon>
        <taxon>Chromadorea</taxon>
        <taxon>Rhabditida</taxon>
        <taxon>Tylenchina</taxon>
        <taxon>Panagrolaimomorpha</taxon>
        <taxon>Strongyloidoidea</taxon>
        <taxon>Steinernematidae</taxon>
        <taxon>Steinernema</taxon>
    </lineage>
</organism>
<reference evidence="1 2" key="1">
    <citation type="journal article" date="2015" name="Genome Biol.">
        <title>Comparative genomics of Steinernema reveals deeply conserved gene regulatory networks.</title>
        <authorList>
            <person name="Dillman A.R."/>
            <person name="Macchietto M."/>
            <person name="Porter C.F."/>
            <person name="Rogers A."/>
            <person name="Williams B."/>
            <person name="Antoshechkin I."/>
            <person name="Lee M.M."/>
            <person name="Goodwin Z."/>
            <person name="Lu X."/>
            <person name="Lewis E.E."/>
            <person name="Goodrich-Blair H."/>
            <person name="Stock S.P."/>
            <person name="Adams B.J."/>
            <person name="Sternberg P.W."/>
            <person name="Mortazavi A."/>
        </authorList>
    </citation>
    <scope>NUCLEOTIDE SEQUENCE [LARGE SCALE GENOMIC DNA]</scope>
    <source>
        <strain evidence="1 2">ALL</strain>
    </source>
</reference>
<comment type="caution">
    <text evidence="1">The sequence shown here is derived from an EMBL/GenBank/DDBJ whole genome shotgun (WGS) entry which is preliminary data.</text>
</comment>
<evidence type="ECO:0000313" key="1">
    <source>
        <dbReference type="EMBL" id="TKR86839.1"/>
    </source>
</evidence>
<protein>
    <submittedName>
        <fullName evidence="1">Uncharacterized protein</fullName>
    </submittedName>
</protein>
<name>A0A4U5NTL3_STECR</name>